<dbReference type="PANTHER" id="PTHR43139">
    <property type="entry name" value="SI:DKEY-122A22.2"/>
    <property type="match status" value="1"/>
</dbReference>
<dbReference type="Proteomes" id="UP000298652">
    <property type="component" value="Chromosome 9"/>
</dbReference>
<name>A0A4U6T7T5_SETVI</name>
<dbReference type="InterPro" id="IPR029058">
    <property type="entry name" value="AB_hydrolase_fold"/>
</dbReference>
<feature type="domain" description="AB hydrolase-1" evidence="1">
    <location>
        <begin position="104"/>
        <end position="348"/>
    </location>
</feature>
<sequence>MANCTALSAASASNLTSRFSPLALPRAPAGQEAVTRTRPSPSHRSLAAMGFSILPLMEFIARRAFLGAGLQPHTAALPSDDGSDGGQPRTVIHYWAPPGEPRLPPLLLIHGFGPMATWQWRRQVGPLSRHFHVIVPDLLGFGASSRGSPAAPSELAQAAALAALLDALPGLTADARVAAIGTSYGGFVAYALARAAGPGRVGPVVMSNSDLLKTAEDDRALLERAGGGLARTADLLMPLDARGARRLMELSFYRRQAITLLPDFVLRQAVQQLFMDKRDGKIELMKAITVGTDEFKLTPLPQDVLLIWGDHDQIFPLEKAFAVKRCLGESVRMEIFEKTGHVPQMEDPARFNKLILDFLLASQKPPSIQQ</sequence>
<evidence type="ECO:0000313" key="2">
    <source>
        <dbReference type="EMBL" id="TKV97900.1"/>
    </source>
</evidence>
<dbReference type="InterPro" id="IPR052370">
    <property type="entry name" value="Meta-cleavage_hydrolase"/>
</dbReference>
<dbReference type="Pfam" id="PF00561">
    <property type="entry name" value="Abhydrolase_1"/>
    <property type="match status" value="1"/>
</dbReference>
<dbReference type="Gramene" id="TKV97900">
    <property type="protein sequence ID" value="TKV97900"/>
    <property type="gene ID" value="SEVIR_9G524400v2"/>
</dbReference>
<dbReference type="Gene3D" id="3.40.50.1820">
    <property type="entry name" value="alpha/beta hydrolase"/>
    <property type="match status" value="1"/>
</dbReference>
<dbReference type="AlphaFoldDB" id="A0A4U6T7T5"/>
<dbReference type="InterPro" id="IPR000073">
    <property type="entry name" value="AB_hydrolase_1"/>
</dbReference>
<evidence type="ECO:0000313" key="3">
    <source>
        <dbReference type="Proteomes" id="UP000298652"/>
    </source>
</evidence>
<dbReference type="SUPFAM" id="SSF53474">
    <property type="entry name" value="alpha/beta-Hydrolases"/>
    <property type="match status" value="1"/>
</dbReference>
<proteinExistence type="predicted"/>
<dbReference type="OMA" id="ENTEPLH"/>
<dbReference type="EMBL" id="CM016560">
    <property type="protein sequence ID" value="TKV97900.1"/>
    <property type="molecule type" value="Genomic_DNA"/>
</dbReference>
<accession>A0A4U6T7T5</accession>
<protein>
    <recommendedName>
        <fullName evidence="1">AB hydrolase-1 domain-containing protein</fullName>
    </recommendedName>
</protein>
<dbReference type="PRINTS" id="PR00111">
    <property type="entry name" value="ABHYDROLASE"/>
</dbReference>
<gene>
    <name evidence="2" type="ORF">SEVIR_9G524400v2</name>
</gene>
<keyword evidence="3" id="KW-1185">Reference proteome</keyword>
<organism evidence="2 3">
    <name type="scientific">Setaria viridis</name>
    <name type="common">Green bristlegrass</name>
    <name type="synonym">Setaria italica subsp. viridis</name>
    <dbReference type="NCBI Taxonomy" id="4556"/>
    <lineage>
        <taxon>Eukaryota</taxon>
        <taxon>Viridiplantae</taxon>
        <taxon>Streptophyta</taxon>
        <taxon>Embryophyta</taxon>
        <taxon>Tracheophyta</taxon>
        <taxon>Spermatophyta</taxon>
        <taxon>Magnoliopsida</taxon>
        <taxon>Liliopsida</taxon>
        <taxon>Poales</taxon>
        <taxon>Poaceae</taxon>
        <taxon>PACMAD clade</taxon>
        <taxon>Panicoideae</taxon>
        <taxon>Panicodae</taxon>
        <taxon>Paniceae</taxon>
        <taxon>Cenchrinae</taxon>
        <taxon>Setaria</taxon>
    </lineage>
</organism>
<reference evidence="2" key="1">
    <citation type="submission" date="2019-03" db="EMBL/GenBank/DDBJ databases">
        <title>WGS assembly of Setaria viridis.</title>
        <authorList>
            <person name="Huang P."/>
            <person name="Jenkins J."/>
            <person name="Grimwood J."/>
            <person name="Barry K."/>
            <person name="Healey A."/>
            <person name="Mamidi S."/>
            <person name="Sreedasyam A."/>
            <person name="Shu S."/>
            <person name="Feldman M."/>
            <person name="Wu J."/>
            <person name="Yu Y."/>
            <person name="Chen C."/>
            <person name="Johnson J."/>
            <person name="Rokhsar D."/>
            <person name="Baxter I."/>
            <person name="Schmutz J."/>
            <person name="Brutnell T."/>
            <person name="Kellogg E."/>
        </authorList>
    </citation>
    <scope>NUCLEOTIDE SEQUENCE [LARGE SCALE GENOMIC DNA]</scope>
</reference>
<evidence type="ECO:0000259" key="1">
    <source>
        <dbReference type="Pfam" id="PF00561"/>
    </source>
</evidence>
<dbReference type="PANTHER" id="PTHR43139:SF31">
    <property type="entry name" value="ALPHA_BETA FOLD FAMILY PROTEIN, PUTATIVE, EXPRESSED-RELATED"/>
    <property type="match status" value="1"/>
</dbReference>